<dbReference type="Proteomes" id="UP001152795">
    <property type="component" value="Unassembled WGS sequence"/>
</dbReference>
<comment type="caution">
    <text evidence="1">The sequence shown here is derived from an EMBL/GenBank/DDBJ whole genome shotgun (WGS) entry which is preliminary data.</text>
</comment>
<keyword evidence="2" id="KW-1185">Reference proteome</keyword>
<accession>A0A7D9L1N5</accession>
<protein>
    <submittedName>
        <fullName evidence="1">Uncharacterized protein</fullName>
    </submittedName>
</protein>
<dbReference type="EMBL" id="CACRXK020012614">
    <property type="protein sequence ID" value="CAB4023658.1"/>
    <property type="molecule type" value="Genomic_DNA"/>
</dbReference>
<organism evidence="1 2">
    <name type="scientific">Paramuricea clavata</name>
    <name type="common">Red gorgonian</name>
    <name type="synonym">Violescent sea-whip</name>
    <dbReference type="NCBI Taxonomy" id="317549"/>
    <lineage>
        <taxon>Eukaryota</taxon>
        <taxon>Metazoa</taxon>
        <taxon>Cnidaria</taxon>
        <taxon>Anthozoa</taxon>
        <taxon>Octocorallia</taxon>
        <taxon>Malacalcyonacea</taxon>
        <taxon>Plexauridae</taxon>
        <taxon>Paramuricea</taxon>
    </lineage>
</organism>
<dbReference type="OrthoDB" id="5958167at2759"/>
<evidence type="ECO:0000313" key="2">
    <source>
        <dbReference type="Proteomes" id="UP001152795"/>
    </source>
</evidence>
<dbReference type="AlphaFoldDB" id="A0A7D9L1N5"/>
<evidence type="ECO:0000313" key="1">
    <source>
        <dbReference type="EMBL" id="CAB4023658.1"/>
    </source>
</evidence>
<gene>
    <name evidence="1" type="ORF">PACLA_8A064414</name>
</gene>
<sequence length="253" mass="28554">MANEFDIFEASEFLSIFTMHLRNSLCAFGESYQKKRQETGESKPKPEFDHDLLSGIEDQLTGKEKKGHYGKMISYILSTVKAGCSITKVFDGLTALKKMKDHVGKVETLLDNLIKTSHSKEDIIKEAQNFHAKNCTGVMDNLDFGPHIDLMELNTASAESEAEKIKTPILNVFKDKQREASDNLIINMAKANAVATTVQFVKIYFAWKTISAASNVIEDKNKFVQINKNLQKMETFALCLSRKTGYCQYFPND</sequence>
<proteinExistence type="predicted"/>
<reference evidence="1" key="1">
    <citation type="submission" date="2020-04" db="EMBL/GenBank/DDBJ databases">
        <authorList>
            <person name="Alioto T."/>
            <person name="Alioto T."/>
            <person name="Gomez Garrido J."/>
        </authorList>
    </citation>
    <scope>NUCLEOTIDE SEQUENCE</scope>
    <source>
        <strain evidence="1">A484AB</strain>
    </source>
</reference>
<name>A0A7D9L1N5_PARCT</name>